<gene>
    <name evidence="1" type="ORF">HU830_01545</name>
</gene>
<dbReference type="RefSeq" id="WP_176942047.1">
    <property type="nucleotide sequence ID" value="NZ_JABZEC010000001.1"/>
</dbReference>
<evidence type="ECO:0000313" key="1">
    <source>
        <dbReference type="EMBL" id="NVY95885.1"/>
    </source>
</evidence>
<protein>
    <submittedName>
        <fullName evidence="1">Uncharacterized protein</fullName>
    </submittedName>
</protein>
<sequence length="136" mass="15985">MIDIIKAKKNRTIRCWWHTDMVGTGKMEWYQCKYRGKRIASFIIFNLDDVNKKVVTVKIFMNTRLHGSKCLYEIINYIENVLNKHALIGVQQNNLLVNYILLKCTVTEKRVTLSDFFRRGNTSAHLYIYESIFGAS</sequence>
<proteinExistence type="predicted"/>
<dbReference type="Proteomes" id="UP000563523">
    <property type="component" value="Unassembled WGS sequence"/>
</dbReference>
<accession>A0A850R5R9</accession>
<evidence type="ECO:0000313" key="2">
    <source>
        <dbReference type="Proteomes" id="UP000563523"/>
    </source>
</evidence>
<comment type="caution">
    <text evidence="1">The sequence shown here is derived from an EMBL/GenBank/DDBJ whole genome shotgun (WGS) entry which is preliminary data.</text>
</comment>
<dbReference type="AlphaFoldDB" id="A0A850R5R9"/>
<dbReference type="EMBL" id="JABZEC010000001">
    <property type="protein sequence ID" value="NVY95885.1"/>
    <property type="molecule type" value="Genomic_DNA"/>
</dbReference>
<reference evidence="1 2" key="1">
    <citation type="submission" date="2020-06" db="EMBL/GenBank/DDBJ databases">
        <authorList>
            <person name="Kang J."/>
        </authorList>
    </citation>
    <scope>NUCLEOTIDE SEQUENCE [LARGE SCALE GENOMIC DNA]</scope>
    <source>
        <strain evidence="1 2">DCY120</strain>
    </source>
</reference>
<keyword evidence="2" id="KW-1185">Reference proteome</keyword>
<name>A0A850R5R9_9LACO</name>
<organism evidence="1 2">
    <name type="scientific">Bombilactobacillus apium</name>
    <dbReference type="NCBI Taxonomy" id="2675299"/>
    <lineage>
        <taxon>Bacteria</taxon>
        <taxon>Bacillati</taxon>
        <taxon>Bacillota</taxon>
        <taxon>Bacilli</taxon>
        <taxon>Lactobacillales</taxon>
        <taxon>Lactobacillaceae</taxon>
        <taxon>Bombilactobacillus</taxon>
    </lineage>
</organism>